<feature type="domain" description="CYTH" evidence="2">
    <location>
        <begin position="1"/>
        <end position="146"/>
    </location>
</feature>
<feature type="active site" description="Proton acceptor" evidence="1">
    <location>
        <position position="28"/>
    </location>
</feature>
<dbReference type="AlphaFoldDB" id="A0A9D1P3K0"/>
<dbReference type="CDD" id="cd07761">
    <property type="entry name" value="CYTH-like_CthTTM-like"/>
    <property type="match status" value="1"/>
</dbReference>
<organism evidence="3 4">
    <name type="scientific">Candidatus Scatomonas pullistercoris</name>
    <dbReference type="NCBI Taxonomy" id="2840920"/>
    <lineage>
        <taxon>Bacteria</taxon>
        <taxon>Bacillati</taxon>
        <taxon>Bacillota</taxon>
        <taxon>Clostridia</taxon>
        <taxon>Lachnospirales</taxon>
        <taxon>Lachnospiraceae</taxon>
        <taxon>Lachnospiraceae incertae sedis</taxon>
        <taxon>Candidatus Scatomonas</taxon>
    </lineage>
</organism>
<gene>
    <name evidence="3" type="ORF">IAB71_04500</name>
</gene>
<protein>
    <submittedName>
        <fullName evidence="3">CYTH domain-containing protein</fullName>
    </submittedName>
</protein>
<dbReference type="InterPro" id="IPR033469">
    <property type="entry name" value="CYTH-like_dom_sf"/>
</dbReference>
<dbReference type="EMBL" id="DVOO01000012">
    <property type="protein sequence ID" value="HIV25039.1"/>
    <property type="molecule type" value="Genomic_DNA"/>
</dbReference>
<dbReference type="Gene3D" id="2.40.320.10">
    <property type="entry name" value="Hypothetical Protein Pfu-838710-001"/>
    <property type="match status" value="1"/>
</dbReference>
<evidence type="ECO:0000259" key="2">
    <source>
        <dbReference type="PROSITE" id="PS51707"/>
    </source>
</evidence>
<dbReference type="Pfam" id="PF01928">
    <property type="entry name" value="CYTH"/>
    <property type="match status" value="1"/>
</dbReference>
<proteinExistence type="predicted"/>
<evidence type="ECO:0000313" key="4">
    <source>
        <dbReference type="Proteomes" id="UP000824169"/>
    </source>
</evidence>
<reference evidence="3" key="2">
    <citation type="journal article" date="2021" name="PeerJ">
        <title>Extensive microbial diversity within the chicken gut microbiome revealed by metagenomics and culture.</title>
        <authorList>
            <person name="Gilroy R."/>
            <person name="Ravi A."/>
            <person name="Getino M."/>
            <person name="Pursley I."/>
            <person name="Horton D.L."/>
            <person name="Alikhan N.F."/>
            <person name="Baker D."/>
            <person name="Gharbi K."/>
            <person name="Hall N."/>
            <person name="Watson M."/>
            <person name="Adriaenssens E.M."/>
            <person name="Foster-Nyarko E."/>
            <person name="Jarju S."/>
            <person name="Secka A."/>
            <person name="Antonio M."/>
            <person name="Oren A."/>
            <person name="Chaudhuri R.R."/>
            <person name="La Ragione R."/>
            <person name="Hildebrand F."/>
            <person name="Pallen M.J."/>
        </authorList>
    </citation>
    <scope>NUCLEOTIDE SEQUENCE</scope>
    <source>
        <strain evidence="3">CHK188-20938</strain>
    </source>
</reference>
<accession>A0A9D1P3K0</accession>
<dbReference type="SUPFAM" id="SSF55154">
    <property type="entry name" value="CYTH-like phosphatases"/>
    <property type="match status" value="1"/>
</dbReference>
<dbReference type="Proteomes" id="UP000824169">
    <property type="component" value="Unassembled WGS sequence"/>
</dbReference>
<comment type="caution">
    <text evidence="3">The sequence shown here is derived from an EMBL/GenBank/DDBJ whole genome shotgun (WGS) entry which is preliminary data.</text>
</comment>
<sequence>MEIERKYLLHQLPDHLEQYPFHKIEQGYLCTAPVVRIRRQDQEYYLTYKGSGLMIREEYNLPLTEEAYLHLREKADGILLSKTRYLLPLTDGLTAELDIFDAPYEGLWLVEVEFPNQESAEKFVPPKWFGEDVTFSSRYHNSTLSSPSSAIC</sequence>
<dbReference type="PROSITE" id="PS51707">
    <property type="entry name" value="CYTH"/>
    <property type="match status" value="1"/>
</dbReference>
<dbReference type="PANTHER" id="PTHR40114">
    <property type="entry name" value="SLR0698 PROTEIN"/>
    <property type="match status" value="1"/>
</dbReference>
<dbReference type="InterPro" id="IPR023577">
    <property type="entry name" value="CYTH_domain"/>
</dbReference>
<evidence type="ECO:0000313" key="3">
    <source>
        <dbReference type="EMBL" id="HIV25039.1"/>
    </source>
</evidence>
<dbReference type="SMART" id="SM01118">
    <property type="entry name" value="CYTH"/>
    <property type="match status" value="1"/>
</dbReference>
<dbReference type="PIRSF" id="PIRSF016487">
    <property type="entry name" value="CYTH_UCP016487"/>
    <property type="match status" value="1"/>
</dbReference>
<reference evidence="3" key="1">
    <citation type="submission" date="2020-10" db="EMBL/GenBank/DDBJ databases">
        <authorList>
            <person name="Gilroy R."/>
        </authorList>
    </citation>
    <scope>NUCLEOTIDE SEQUENCE</scope>
    <source>
        <strain evidence="3">CHK188-20938</strain>
    </source>
</reference>
<evidence type="ECO:0000256" key="1">
    <source>
        <dbReference type="PIRSR" id="PIRSR016487-1"/>
    </source>
</evidence>
<dbReference type="InterPro" id="IPR012042">
    <property type="entry name" value="NeuTTM/CthTTM-like"/>
</dbReference>
<dbReference type="PANTHER" id="PTHR40114:SF1">
    <property type="entry name" value="SLR0698 PROTEIN"/>
    <property type="match status" value="1"/>
</dbReference>
<name>A0A9D1P3K0_9FIRM</name>